<dbReference type="Gene3D" id="3.30.420.10">
    <property type="entry name" value="Ribonuclease H-like superfamily/Ribonuclease H"/>
    <property type="match status" value="1"/>
</dbReference>
<proteinExistence type="predicted"/>
<dbReference type="InterPro" id="IPR002156">
    <property type="entry name" value="RNaseH_domain"/>
</dbReference>
<dbReference type="InterPro" id="IPR036397">
    <property type="entry name" value="RNaseH_sf"/>
</dbReference>
<evidence type="ECO:0000313" key="3">
    <source>
        <dbReference type="Proteomes" id="UP001634007"/>
    </source>
</evidence>
<sequence length="196" mass="22590">MLAKNPREVEFFDTADFLDERILAVANDKWSMYFDGPINLSSSGTGAVLISPVDQHYPIVAKLIFHCINNISEYEACIIGLQLAIDMNVKNLQVYGDYALIILQTEGRWRTRDHKLIPYHEFLEELTKEFEEISFEYLPRSQNQFANALATLSSMLRVMEGLDIEPLKIEILKHPTYCMSVEGELDGEPWYHDILN</sequence>
<dbReference type="Proteomes" id="UP001634007">
    <property type="component" value="Unassembled WGS sequence"/>
</dbReference>
<dbReference type="PANTHER" id="PTHR48475">
    <property type="entry name" value="RIBONUCLEASE H"/>
    <property type="match status" value="1"/>
</dbReference>
<dbReference type="SUPFAM" id="SSF53098">
    <property type="entry name" value="Ribonuclease H-like"/>
    <property type="match status" value="1"/>
</dbReference>
<comment type="caution">
    <text evidence="2">The sequence shown here is derived from an EMBL/GenBank/DDBJ whole genome shotgun (WGS) entry which is preliminary data.</text>
</comment>
<evidence type="ECO:0000259" key="1">
    <source>
        <dbReference type="Pfam" id="PF13456"/>
    </source>
</evidence>
<dbReference type="AlphaFoldDB" id="A0ABD3JP33"/>
<organism evidence="2 3">
    <name type="scientific">Eucalyptus globulus</name>
    <name type="common">Tasmanian blue gum</name>
    <dbReference type="NCBI Taxonomy" id="34317"/>
    <lineage>
        <taxon>Eukaryota</taxon>
        <taxon>Viridiplantae</taxon>
        <taxon>Streptophyta</taxon>
        <taxon>Embryophyta</taxon>
        <taxon>Tracheophyta</taxon>
        <taxon>Spermatophyta</taxon>
        <taxon>Magnoliopsida</taxon>
        <taxon>eudicotyledons</taxon>
        <taxon>Gunneridae</taxon>
        <taxon>Pentapetalae</taxon>
        <taxon>rosids</taxon>
        <taxon>malvids</taxon>
        <taxon>Myrtales</taxon>
        <taxon>Myrtaceae</taxon>
        <taxon>Myrtoideae</taxon>
        <taxon>Eucalypteae</taxon>
        <taxon>Eucalyptus</taxon>
    </lineage>
</organism>
<keyword evidence="3" id="KW-1185">Reference proteome</keyword>
<feature type="domain" description="RNase H type-1" evidence="1">
    <location>
        <begin position="41"/>
        <end position="151"/>
    </location>
</feature>
<dbReference type="CDD" id="cd09279">
    <property type="entry name" value="RNase_HI_like"/>
    <property type="match status" value="1"/>
</dbReference>
<evidence type="ECO:0000313" key="2">
    <source>
        <dbReference type="EMBL" id="KAL3729340.1"/>
    </source>
</evidence>
<dbReference type="InterPro" id="IPR012337">
    <property type="entry name" value="RNaseH-like_sf"/>
</dbReference>
<accession>A0ABD3JP33</accession>
<protein>
    <recommendedName>
        <fullName evidence="1">RNase H type-1 domain-containing protein</fullName>
    </recommendedName>
</protein>
<dbReference type="PANTHER" id="PTHR48475:SF1">
    <property type="entry name" value="RNASE H TYPE-1 DOMAIN-CONTAINING PROTEIN"/>
    <property type="match status" value="1"/>
</dbReference>
<dbReference type="Pfam" id="PF13456">
    <property type="entry name" value="RVT_3"/>
    <property type="match status" value="1"/>
</dbReference>
<dbReference type="EMBL" id="JBJKBG010000007">
    <property type="protein sequence ID" value="KAL3729340.1"/>
    <property type="molecule type" value="Genomic_DNA"/>
</dbReference>
<reference evidence="2 3" key="1">
    <citation type="submission" date="2024-11" db="EMBL/GenBank/DDBJ databases">
        <title>Chromosome-level genome assembly of Eucalyptus globulus Labill. provides insights into its genome evolution.</title>
        <authorList>
            <person name="Li X."/>
        </authorList>
    </citation>
    <scope>NUCLEOTIDE SEQUENCE [LARGE SCALE GENOMIC DNA]</scope>
    <source>
        <strain evidence="2">CL2024</strain>
        <tissue evidence="2">Fresh tender leaves</tissue>
    </source>
</reference>
<gene>
    <name evidence="2" type="ORF">ACJRO7_026449</name>
</gene>
<name>A0ABD3JP33_EUCGL</name>